<evidence type="ECO:0000313" key="3">
    <source>
        <dbReference type="Proteomes" id="UP000799764"/>
    </source>
</evidence>
<name>A0A9P4P6K3_9PLEO</name>
<dbReference type="EMBL" id="MU001509">
    <property type="protein sequence ID" value="KAF2439315.1"/>
    <property type="molecule type" value="Genomic_DNA"/>
</dbReference>
<evidence type="ECO:0000313" key="2">
    <source>
        <dbReference type="EMBL" id="KAF2439315.1"/>
    </source>
</evidence>
<feature type="compositionally biased region" description="Basic and acidic residues" evidence="1">
    <location>
        <begin position="136"/>
        <end position="145"/>
    </location>
</feature>
<comment type="caution">
    <text evidence="2">The sequence shown here is derived from an EMBL/GenBank/DDBJ whole genome shotgun (WGS) entry which is preliminary data.</text>
</comment>
<keyword evidence="3" id="KW-1185">Reference proteome</keyword>
<protein>
    <submittedName>
        <fullName evidence="2">Uncharacterized protein</fullName>
    </submittedName>
</protein>
<dbReference type="OrthoDB" id="3789666at2759"/>
<feature type="region of interest" description="Disordered" evidence="1">
    <location>
        <begin position="96"/>
        <end position="149"/>
    </location>
</feature>
<dbReference type="Proteomes" id="UP000799764">
    <property type="component" value="Unassembled WGS sequence"/>
</dbReference>
<evidence type="ECO:0000256" key="1">
    <source>
        <dbReference type="SAM" id="MobiDB-lite"/>
    </source>
</evidence>
<proteinExistence type="predicted"/>
<dbReference type="AlphaFoldDB" id="A0A9P4P6K3"/>
<feature type="compositionally biased region" description="Polar residues" evidence="1">
    <location>
        <begin position="112"/>
        <end position="124"/>
    </location>
</feature>
<sequence length="651" mass="74906">MSGGTKESDKIGHRKQLWLYCSVPATASYHQILTLTVVFLADLYLHRYLLLPSFHQFRLRFTLRGTENARTIMGRKERGQFNQDQQQNNRNLQHWKANRRGKPNQNNPGNQGVTRQWSSQNPNQKYKHKKKPPNHQFDEQQDHHPSRNQVHKTIQCERCEKTGHSENFCTAKETPIGSRCPCGNEFHYQNQCPYEGDMFKRDDKKARKEGKFCTWCKDTGDGRHTFDECSKAIEFRLDIRRIQRDAYDDLDFCWHCRNVDHKTKACTGAQAQLDKDLWAAKISEVMEEWKKYSNVALRTAYFDDQWDQQMSDVKDRRLPPLAAHYRWCIMCEVFGHATGEKIGGCDTAKFDSRCPAERRIQVASARPFVPSGFQASSAQANNVLMPRGPRQDYTVCSAVGCNKMLGPWTWPMPPLGQSIFCPNCTTSQYHPDYHHQPYQLGQLGMVKDIKNFIETVVGATTGGDKARARARLHPELQAMYDKRPSLKLQWSLAHRQKLGFVGTHDAHPYRYTDGSRQGAWSPVMWEDGRYFNADWQGGGNYQEYFPAITFQITPRMWVDVENDALPINRVGRQGLIPKCTGCHAPILVLDDEDDVVMCDTAWTNTLGEGTGKGFYRRADGTYDPHQCECLWMIGQRGVVGWENGRTGEWAV</sequence>
<accession>A0A9P4P6K3</accession>
<organism evidence="2 3">
    <name type="scientific">Karstenula rhodostoma CBS 690.94</name>
    <dbReference type="NCBI Taxonomy" id="1392251"/>
    <lineage>
        <taxon>Eukaryota</taxon>
        <taxon>Fungi</taxon>
        <taxon>Dikarya</taxon>
        <taxon>Ascomycota</taxon>
        <taxon>Pezizomycotina</taxon>
        <taxon>Dothideomycetes</taxon>
        <taxon>Pleosporomycetidae</taxon>
        <taxon>Pleosporales</taxon>
        <taxon>Massarineae</taxon>
        <taxon>Didymosphaeriaceae</taxon>
        <taxon>Karstenula</taxon>
    </lineage>
</organism>
<reference evidence="2" key="1">
    <citation type="journal article" date="2020" name="Stud. Mycol.">
        <title>101 Dothideomycetes genomes: a test case for predicting lifestyles and emergence of pathogens.</title>
        <authorList>
            <person name="Haridas S."/>
            <person name="Albert R."/>
            <person name="Binder M."/>
            <person name="Bloem J."/>
            <person name="Labutti K."/>
            <person name="Salamov A."/>
            <person name="Andreopoulos B."/>
            <person name="Baker S."/>
            <person name="Barry K."/>
            <person name="Bills G."/>
            <person name="Bluhm B."/>
            <person name="Cannon C."/>
            <person name="Castanera R."/>
            <person name="Culley D."/>
            <person name="Daum C."/>
            <person name="Ezra D."/>
            <person name="Gonzalez J."/>
            <person name="Henrissat B."/>
            <person name="Kuo A."/>
            <person name="Liang C."/>
            <person name="Lipzen A."/>
            <person name="Lutzoni F."/>
            <person name="Magnuson J."/>
            <person name="Mondo S."/>
            <person name="Nolan M."/>
            <person name="Ohm R."/>
            <person name="Pangilinan J."/>
            <person name="Park H.-J."/>
            <person name="Ramirez L."/>
            <person name="Alfaro M."/>
            <person name="Sun H."/>
            <person name="Tritt A."/>
            <person name="Yoshinaga Y."/>
            <person name="Zwiers L.-H."/>
            <person name="Turgeon B."/>
            <person name="Goodwin S."/>
            <person name="Spatafora J."/>
            <person name="Crous P."/>
            <person name="Grigoriev I."/>
        </authorList>
    </citation>
    <scope>NUCLEOTIDE SEQUENCE</scope>
    <source>
        <strain evidence="2">CBS 690.94</strain>
    </source>
</reference>
<gene>
    <name evidence="2" type="ORF">P171DRAFT_490024</name>
</gene>